<evidence type="ECO:0000313" key="2">
    <source>
        <dbReference type="EMBL" id="EPX81223.1"/>
    </source>
</evidence>
<feature type="domain" description="YjiS-like" evidence="1">
    <location>
        <begin position="25"/>
        <end position="57"/>
    </location>
</feature>
<name>S9QNN4_9RHOB</name>
<evidence type="ECO:0000313" key="3">
    <source>
        <dbReference type="Proteomes" id="UP000015351"/>
    </source>
</evidence>
<dbReference type="Proteomes" id="UP000015351">
    <property type="component" value="Unassembled WGS sequence"/>
</dbReference>
<dbReference type="eggNOG" id="COG5457">
    <property type="taxonomic scope" value="Bacteria"/>
</dbReference>
<proteinExistence type="predicted"/>
<sequence>MAYTTSIRTAPTLIERLVAFKNDLAERHAKYRVYRTTLNELQTLSDRELADLGLSPSNVKSVAYEAAYKN</sequence>
<dbReference type="AlphaFoldDB" id="S9QNN4"/>
<dbReference type="STRING" id="1123360.thalar_00673"/>
<keyword evidence="3" id="KW-1185">Reference proteome</keyword>
<dbReference type="EMBL" id="AONI01000006">
    <property type="protein sequence ID" value="EPX81223.1"/>
    <property type="molecule type" value="Genomic_DNA"/>
</dbReference>
<gene>
    <name evidence="2" type="ORF">thalar_00673</name>
</gene>
<evidence type="ECO:0000259" key="1">
    <source>
        <dbReference type="Pfam" id="PF06568"/>
    </source>
</evidence>
<dbReference type="RefSeq" id="WP_021101742.1">
    <property type="nucleotide sequence ID" value="NZ_KE557312.1"/>
</dbReference>
<dbReference type="OrthoDB" id="8244198at2"/>
<dbReference type="InterPro" id="IPR009506">
    <property type="entry name" value="YjiS-like"/>
</dbReference>
<protein>
    <recommendedName>
        <fullName evidence="1">YjiS-like domain-containing protein</fullName>
    </recommendedName>
</protein>
<comment type="caution">
    <text evidence="2">The sequence shown here is derived from an EMBL/GenBank/DDBJ whole genome shotgun (WGS) entry which is preliminary data.</text>
</comment>
<accession>S9QNN4</accession>
<dbReference type="Pfam" id="PF06568">
    <property type="entry name" value="YjiS-like"/>
    <property type="match status" value="1"/>
</dbReference>
<organism evidence="2 3">
    <name type="scientific">Litoreibacter arenae DSM 19593</name>
    <dbReference type="NCBI Taxonomy" id="1123360"/>
    <lineage>
        <taxon>Bacteria</taxon>
        <taxon>Pseudomonadati</taxon>
        <taxon>Pseudomonadota</taxon>
        <taxon>Alphaproteobacteria</taxon>
        <taxon>Rhodobacterales</taxon>
        <taxon>Roseobacteraceae</taxon>
        <taxon>Litoreibacter</taxon>
    </lineage>
</organism>
<dbReference type="HOGENOM" id="CLU_178481_1_1_5"/>
<reference evidence="3" key="1">
    <citation type="journal article" date="2013" name="Stand. Genomic Sci.">
        <title>Genome sequence of the Litoreibacter arenae type strain (DSM 19593(T)), a member of the Roseobacter clade isolated from sea sand.</title>
        <authorList>
            <person name="Riedel T."/>
            <person name="Fiebig A."/>
            <person name="Petersen J."/>
            <person name="Gronow S."/>
            <person name="Kyrpides N.C."/>
            <person name="Goker M."/>
            <person name="Klenk H.P."/>
        </authorList>
    </citation>
    <scope>NUCLEOTIDE SEQUENCE [LARGE SCALE GENOMIC DNA]</scope>
    <source>
        <strain evidence="3">DSM 19593</strain>
    </source>
</reference>